<organism evidence="7 9">
    <name type="scientific">Medicago truncatula</name>
    <name type="common">Barrel medic</name>
    <name type="synonym">Medicago tribuloides</name>
    <dbReference type="NCBI Taxonomy" id="3880"/>
    <lineage>
        <taxon>Eukaryota</taxon>
        <taxon>Viridiplantae</taxon>
        <taxon>Streptophyta</taxon>
        <taxon>Embryophyta</taxon>
        <taxon>Tracheophyta</taxon>
        <taxon>Spermatophyta</taxon>
        <taxon>Magnoliopsida</taxon>
        <taxon>eudicotyledons</taxon>
        <taxon>Gunneridae</taxon>
        <taxon>Pentapetalae</taxon>
        <taxon>rosids</taxon>
        <taxon>fabids</taxon>
        <taxon>Fabales</taxon>
        <taxon>Fabaceae</taxon>
        <taxon>Papilionoideae</taxon>
        <taxon>50 kb inversion clade</taxon>
        <taxon>NPAAA clade</taxon>
        <taxon>Hologalegina</taxon>
        <taxon>IRL clade</taxon>
        <taxon>Trifolieae</taxon>
        <taxon>Medicago</taxon>
    </lineage>
</organism>
<evidence type="ECO:0000256" key="2">
    <source>
        <dbReference type="ARBA" id="ARBA00022722"/>
    </source>
</evidence>
<comment type="similarity">
    <text evidence="1 6">Belongs to the RNase T2 family.</text>
</comment>
<evidence type="ECO:0000256" key="3">
    <source>
        <dbReference type="ARBA" id="ARBA00022759"/>
    </source>
</evidence>
<name>G7IIB7_MEDTR</name>
<keyword evidence="3" id="KW-0255">Endonuclease</keyword>
<gene>
    <name evidence="7" type="ordered locus">MTR_2g104370</name>
</gene>
<dbReference type="EMBL" id="CM001218">
    <property type="protein sequence ID" value="AES68204.1"/>
    <property type="molecule type" value="Genomic_DNA"/>
</dbReference>
<dbReference type="OMA" id="FIDCNTE"/>
<dbReference type="Gene3D" id="3.90.730.10">
    <property type="entry name" value="Ribonuclease T2-like"/>
    <property type="match status" value="1"/>
</dbReference>
<evidence type="ECO:0000256" key="4">
    <source>
        <dbReference type="ARBA" id="ARBA00022801"/>
    </source>
</evidence>
<reference evidence="7 9" key="1">
    <citation type="journal article" date="2011" name="Nature">
        <title>The Medicago genome provides insight into the evolution of rhizobial symbioses.</title>
        <authorList>
            <person name="Young N.D."/>
            <person name="Debelle F."/>
            <person name="Oldroyd G.E."/>
            <person name="Geurts R."/>
            <person name="Cannon S.B."/>
            <person name="Udvardi M.K."/>
            <person name="Benedito V.A."/>
            <person name="Mayer K.F."/>
            <person name="Gouzy J."/>
            <person name="Schoof H."/>
            <person name="Van de Peer Y."/>
            <person name="Proost S."/>
            <person name="Cook D.R."/>
            <person name="Meyers B.C."/>
            <person name="Spannagl M."/>
            <person name="Cheung F."/>
            <person name="De Mita S."/>
            <person name="Krishnakumar V."/>
            <person name="Gundlach H."/>
            <person name="Zhou S."/>
            <person name="Mudge J."/>
            <person name="Bharti A.K."/>
            <person name="Murray J.D."/>
            <person name="Naoumkina M.A."/>
            <person name="Rosen B."/>
            <person name="Silverstein K.A."/>
            <person name="Tang H."/>
            <person name="Rombauts S."/>
            <person name="Zhao P.X."/>
            <person name="Zhou P."/>
            <person name="Barbe V."/>
            <person name="Bardou P."/>
            <person name="Bechner M."/>
            <person name="Bellec A."/>
            <person name="Berger A."/>
            <person name="Berges H."/>
            <person name="Bidwell S."/>
            <person name="Bisseling T."/>
            <person name="Choisne N."/>
            <person name="Couloux A."/>
            <person name="Denny R."/>
            <person name="Deshpande S."/>
            <person name="Dai X."/>
            <person name="Doyle J.J."/>
            <person name="Dudez A.M."/>
            <person name="Farmer A.D."/>
            <person name="Fouteau S."/>
            <person name="Franken C."/>
            <person name="Gibelin C."/>
            <person name="Gish J."/>
            <person name="Goldstein S."/>
            <person name="Gonzalez A.J."/>
            <person name="Green P.J."/>
            <person name="Hallab A."/>
            <person name="Hartog M."/>
            <person name="Hua A."/>
            <person name="Humphray S.J."/>
            <person name="Jeong D.H."/>
            <person name="Jing Y."/>
            <person name="Jocker A."/>
            <person name="Kenton S.M."/>
            <person name="Kim D.J."/>
            <person name="Klee K."/>
            <person name="Lai H."/>
            <person name="Lang C."/>
            <person name="Lin S."/>
            <person name="Macmil S.L."/>
            <person name="Magdelenat G."/>
            <person name="Matthews L."/>
            <person name="McCorrison J."/>
            <person name="Monaghan E.L."/>
            <person name="Mun J.H."/>
            <person name="Najar F.Z."/>
            <person name="Nicholson C."/>
            <person name="Noirot C."/>
            <person name="O'Bleness M."/>
            <person name="Paule C.R."/>
            <person name="Poulain J."/>
            <person name="Prion F."/>
            <person name="Qin B."/>
            <person name="Qu C."/>
            <person name="Retzel E.F."/>
            <person name="Riddle C."/>
            <person name="Sallet E."/>
            <person name="Samain S."/>
            <person name="Samson N."/>
            <person name="Sanders I."/>
            <person name="Saurat O."/>
            <person name="Scarpelli C."/>
            <person name="Schiex T."/>
            <person name="Segurens B."/>
            <person name="Severin A.J."/>
            <person name="Sherrier D.J."/>
            <person name="Shi R."/>
            <person name="Sims S."/>
            <person name="Singer S.R."/>
            <person name="Sinharoy S."/>
            <person name="Sterck L."/>
            <person name="Viollet A."/>
            <person name="Wang B.B."/>
            <person name="Wang K."/>
            <person name="Wang M."/>
            <person name="Wang X."/>
            <person name="Warfsmann J."/>
            <person name="Weissenbach J."/>
            <person name="White D.D."/>
            <person name="White J.D."/>
            <person name="Wiley G.B."/>
            <person name="Wincker P."/>
            <person name="Xing Y."/>
            <person name="Yang L."/>
            <person name="Yao Z."/>
            <person name="Ying F."/>
            <person name="Zhai J."/>
            <person name="Zhou L."/>
            <person name="Zuber A."/>
            <person name="Denarie J."/>
            <person name="Dixon R.A."/>
            <person name="May G.D."/>
            <person name="Schwartz D.C."/>
            <person name="Rogers J."/>
            <person name="Quetier F."/>
            <person name="Town C.D."/>
            <person name="Roe B.A."/>
        </authorList>
    </citation>
    <scope>NUCLEOTIDE SEQUENCE [LARGE SCALE GENOMIC DNA]</scope>
    <source>
        <strain evidence="7">A17</strain>
        <strain evidence="8 9">cv. Jemalong A17</strain>
    </source>
</reference>
<dbReference type="GO" id="GO:0003723">
    <property type="term" value="F:RNA binding"/>
    <property type="evidence" value="ECO:0007669"/>
    <property type="project" value="InterPro"/>
</dbReference>
<dbReference type="PANTHER" id="PTHR11240:SF75">
    <property type="entry name" value="RIBONUCLEASE 3"/>
    <property type="match status" value="1"/>
</dbReference>
<evidence type="ECO:0000256" key="5">
    <source>
        <dbReference type="ARBA" id="ARBA00023239"/>
    </source>
</evidence>
<keyword evidence="4" id="KW-0378">Hydrolase</keyword>
<keyword evidence="2" id="KW-0540">Nuclease</keyword>
<dbReference type="SUPFAM" id="SSF55895">
    <property type="entry name" value="Ribonuclease Rh-like"/>
    <property type="match status" value="1"/>
</dbReference>
<evidence type="ECO:0000313" key="9">
    <source>
        <dbReference type="Proteomes" id="UP000002051"/>
    </source>
</evidence>
<dbReference type="GO" id="GO:0006401">
    <property type="term" value="P:RNA catabolic process"/>
    <property type="evidence" value="ECO:0000318"/>
    <property type="project" value="GO_Central"/>
</dbReference>
<dbReference type="AlphaFoldDB" id="G7IIB7"/>
<dbReference type="EnsemblPlants" id="AES68204">
    <property type="protein sequence ID" value="AES68204"/>
    <property type="gene ID" value="MTR_2g104370"/>
</dbReference>
<dbReference type="GO" id="GO:0005576">
    <property type="term" value="C:extracellular region"/>
    <property type="evidence" value="ECO:0000318"/>
    <property type="project" value="GO_Central"/>
</dbReference>
<dbReference type="Pfam" id="PF00445">
    <property type="entry name" value="Ribonuclease_T2"/>
    <property type="match status" value="1"/>
</dbReference>
<proteinExistence type="inferred from homology"/>
<evidence type="ECO:0000313" key="7">
    <source>
        <dbReference type="EMBL" id="AES68204.1"/>
    </source>
</evidence>
<dbReference type="PANTHER" id="PTHR11240">
    <property type="entry name" value="RIBONUCLEASE T2"/>
    <property type="match status" value="1"/>
</dbReference>
<dbReference type="GO" id="GO:0004521">
    <property type="term" value="F:RNA endonuclease activity"/>
    <property type="evidence" value="ECO:0000318"/>
    <property type="project" value="GO_Central"/>
</dbReference>
<protein>
    <submittedName>
        <fullName evidence="7">Ribonuclease T2 family protein</fullName>
    </submittedName>
</protein>
<dbReference type="HOGENOM" id="CLU_1362230_0_0_1"/>
<keyword evidence="5" id="KW-0456">Lyase</keyword>
<reference evidence="8" key="3">
    <citation type="submission" date="2015-04" db="UniProtKB">
        <authorList>
            <consortium name="EnsemblPlants"/>
        </authorList>
    </citation>
    <scope>IDENTIFICATION</scope>
    <source>
        <strain evidence="8">cv. Jemalong A17</strain>
    </source>
</reference>
<reference evidence="7 9" key="2">
    <citation type="journal article" date="2014" name="BMC Genomics">
        <title>An improved genome release (version Mt4.0) for the model legume Medicago truncatula.</title>
        <authorList>
            <person name="Tang H."/>
            <person name="Krishnakumar V."/>
            <person name="Bidwell S."/>
            <person name="Rosen B."/>
            <person name="Chan A."/>
            <person name="Zhou S."/>
            <person name="Gentzbittel L."/>
            <person name="Childs K.L."/>
            <person name="Yandell M."/>
            <person name="Gundlach H."/>
            <person name="Mayer K.F."/>
            <person name="Schwartz D.C."/>
            <person name="Town C.D."/>
        </authorList>
    </citation>
    <scope>GENOME REANNOTATION</scope>
    <source>
        <strain evidence="8 9">cv. Jemalong A17</strain>
    </source>
</reference>
<evidence type="ECO:0000256" key="6">
    <source>
        <dbReference type="RuleBase" id="RU004328"/>
    </source>
</evidence>
<dbReference type="GO" id="GO:0016787">
    <property type="term" value="F:hydrolase activity"/>
    <property type="evidence" value="ECO:0007669"/>
    <property type="project" value="UniProtKB-KW"/>
</dbReference>
<accession>G7IIB7</accession>
<sequence length="201" mass="23622">MRTIQALFLWESNPVFSEYVLGRSSLPLEPKQLGLWPSNKGSKLGGDCDPHKQHLFDWSKDQLKKDWPSLEMRHKSNPPVPRIDNLRFWGEQWVKHGTCSVSMLDQYEYFSLALKLYNGINLREMLRKESVIPRGTLVARQAIFDAIRKHMKCKPQIRCQEIQNQYYLYEIRFCLTASKDPKFIDCNTEFVGCSINPEVYF</sequence>
<dbReference type="GO" id="GO:0033897">
    <property type="term" value="F:ribonuclease T2 activity"/>
    <property type="evidence" value="ECO:0007669"/>
    <property type="project" value="InterPro"/>
</dbReference>
<keyword evidence="9" id="KW-1185">Reference proteome</keyword>
<evidence type="ECO:0000256" key="1">
    <source>
        <dbReference type="ARBA" id="ARBA00007469"/>
    </source>
</evidence>
<dbReference type="InterPro" id="IPR036430">
    <property type="entry name" value="RNase_T2-like_sf"/>
</dbReference>
<dbReference type="eggNOG" id="KOG1642">
    <property type="taxonomic scope" value="Eukaryota"/>
</dbReference>
<dbReference type="PaxDb" id="3880-AES68204"/>
<dbReference type="InterPro" id="IPR001568">
    <property type="entry name" value="RNase_T2-like"/>
</dbReference>
<dbReference type="Proteomes" id="UP000002051">
    <property type="component" value="Chromosome 2"/>
</dbReference>
<evidence type="ECO:0000313" key="8">
    <source>
        <dbReference type="EnsemblPlants" id="AES68204"/>
    </source>
</evidence>